<organism evidence="1 2">
    <name type="scientific">Erwinia phage pEp_SNUABM_08</name>
    <dbReference type="NCBI Taxonomy" id="2593268"/>
    <lineage>
        <taxon>Viruses</taxon>
        <taxon>Duplodnaviria</taxon>
        <taxon>Heunggongvirae</taxon>
        <taxon>Uroviricota</taxon>
        <taxon>Caudoviricetes</taxon>
        <taxon>Casjensviridae</taxon>
        <taxon>Gwanakrovirus</taxon>
        <taxon>Gwanakrovirus SNUABM08</taxon>
    </lineage>
</organism>
<accession>A0A5J6DAA8</accession>
<gene>
    <name evidence="1" type="ORF">pEpSNUABM08_57</name>
</gene>
<dbReference type="EMBL" id="MN184886">
    <property type="protein sequence ID" value="QEQ94804.1"/>
    <property type="molecule type" value="Genomic_DNA"/>
</dbReference>
<evidence type="ECO:0000313" key="2">
    <source>
        <dbReference type="Proteomes" id="UP000325507"/>
    </source>
</evidence>
<keyword evidence="2" id="KW-1185">Reference proteome</keyword>
<proteinExistence type="predicted"/>
<sequence>MPKNKPLNFEGATLTFQGGTVSDGMYGRNFWRVTLADGTMFQRDQFGRTLNLFFQWERWWPNKDFRYYPDRRGSWRKLSMFDNAAVDSWVKAHPDYCKDGTKVHDDGQKTEAS</sequence>
<protein>
    <submittedName>
        <fullName evidence="1">Uncharacterized protein</fullName>
    </submittedName>
</protein>
<dbReference type="Proteomes" id="UP000325507">
    <property type="component" value="Segment"/>
</dbReference>
<name>A0A5J6DAA8_9CAUD</name>
<reference evidence="1 2" key="1">
    <citation type="submission" date="2019-07" db="EMBL/GenBank/DDBJ databases">
        <title>Complete genome sequence of bacteriophage infecting Erwinia pyrifoliae.</title>
        <authorList>
            <person name="Kim S.G."/>
            <person name="Park S.C."/>
        </authorList>
    </citation>
    <scope>NUCLEOTIDE SEQUENCE [LARGE SCALE GENOMIC DNA]</scope>
</reference>
<evidence type="ECO:0000313" key="1">
    <source>
        <dbReference type="EMBL" id="QEQ94804.1"/>
    </source>
</evidence>